<sequence length="345" mass="38899">MGSKCRLIACEEAWSIPEVAEELRKVARGPSQSSDKLLVGGIYDADHDTTGYGKMNFLEGLKDIENQRLPQMDEYGVDMHLLTLTAPGVQMFDADTATELAALSNDRMAEICRKYPSRFAGLASFAPHSPKRAAKEVERAMTELNLNGLVVNSHTNGEYFDDPKFWPIFEAAEAHNATIYIHPRGPSDTLKGPLMDYAMDSAMWAYGVEVGTNMLRMMAGGVFDHFPNLKICVGHMGEMVPFFIWRINFMNSRAQEVGRAPKTKRSMEEYFKDNFVFTTSGVEDPLALRYAIDRMGVENVIWAIDYPYQPMKPAVDFINDFECTDDERHALCHGNAERVFHINPE</sequence>
<dbReference type="GO" id="GO:0019748">
    <property type="term" value="P:secondary metabolic process"/>
    <property type="evidence" value="ECO:0007669"/>
    <property type="project" value="TreeGrafter"/>
</dbReference>
<keyword evidence="1" id="KW-0456">Lyase</keyword>
<dbReference type="SUPFAM" id="SSF51556">
    <property type="entry name" value="Metallo-dependent hydrolases"/>
    <property type="match status" value="1"/>
</dbReference>
<keyword evidence="3" id="KW-0378">Hydrolase</keyword>
<dbReference type="GO" id="GO:0016787">
    <property type="term" value="F:hydrolase activity"/>
    <property type="evidence" value="ECO:0007669"/>
    <property type="project" value="UniProtKB-KW"/>
</dbReference>
<gene>
    <name evidence="3" type="ORF">E5222_10315</name>
</gene>
<dbReference type="Gene3D" id="3.20.20.140">
    <property type="entry name" value="Metal-dependent hydrolases"/>
    <property type="match status" value="1"/>
</dbReference>
<dbReference type="OrthoDB" id="149172at2"/>
<name>A0A4T3F0S2_9SPHN</name>
<proteinExistence type="predicted"/>
<dbReference type="PANTHER" id="PTHR21240:SF30">
    <property type="entry name" value="AMIDOHYDROLASE-RELATED DOMAIN-CONTAINING PROTEIN-RELATED"/>
    <property type="match status" value="1"/>
</dbReference>
<dbReference type="Proteomes" id="UP000309389">
    <property type="component" value="Unassembled WGS sequence"/>
</dbReference>
<dbReference type="InterPro" id="IPR006680">
    <property type="entry name" value="Amidohydro-rel"/>
</dbReference>
<evidence type="ECO:0000313" key="4">
    <source>
        <dbReference type="Proteomes" id="UP000309389"/>
    </source>
</evidence>
<comment type="caution">
    <text evidence="3">The sequence shown here is derived from an EMBL/GenBank/DDBJ whole genome shotgun (WGS) entry which is preliminary data.</text>
</comment>
<evidence type="ECO:0000313" key="3">
    <source>
        <dbReference type="EMBL" id="TIX50642.1"/>
    </source>
</evidence>
<dbReference type="EMBL" id="SSHH01000002">
    <property type="protein sequence ID" value="TIX50642.1"/>
    <property type="molecule type" value="Genomic_DNA"/>
</dbReference>
<organism evidence="3 4">
    <name type="scientific">Alteraurantiacibacter aquimixticola</name>
    <dbReference type="NCBI Taxonomy" id="2489173"/>
    <lineage>
        <taxon>Bacteria</taxon>
        <taxon>Pseudomonadati</taxon>
        <taxon>Pseudomonadota</taxon>
        <taxon>Alphaproteobacteria</taxon>
        <taxon>Sphingomonadales</taxon>
        <taxon>Erythrobacteraceae</taxon>
        <taxon>Alteraurantiacibacter</taxon>
    </lineage>
</organism>
<dbReference type="Pfam" id="PF04909">
    <property type="entry name" value="Amidohydro_2"/>
    <property type="match status" value="1"/>
</dbReference>
<evidence type="ECO:0000259" key="2">
    <source>
        <dbReference type="Pfam" id="PF04909"/>
    </source>
</evidence>
<keyword evidence="4" id="KW-1185">Reference proteome</keyword>
<accession>A0A4T3F0S2</accession>
<protein>
    <submittedName>
        <fullName evidence="3">Amidohydrolase</fullName>
    </submittedName>
</protein>
<dbReference type="AlphaFoldDB" id="A0A4T3F0S2"/>
<evidence type="ECO:0000256" key="1">
    <source>
        <dbReference type="ARBA" id="ARBA00023239"/>
    </source>
</evidence>
<feature type="domain" description="Amidohydrolase-related" evidence="2">
    <location>
        <begin position="65"/>
        <end position="341"/>
    </location>
</feature>
<dbReference type="GO" id="GO:0005829">
    <property type="term" value="C:cytosol"/>
    <property type="evidence" value="ECO:0007669"/>
    <property type="project" value="TreeGrafter"/>
</dbReference>
<dbReference type="PANTHER" id="PTHR21240">
    <property type="entry name" value="2-AMINO-3-CARBOXYLMUCONATE-6-SEMIALDEHYDE DECARBOXYLASE"/>
    <property type="match status" value="1"/>
</dbReference>
<reference evidence="3 4" key="1">
    <citation type="submission" date="2019-04" db="EMBL/GenBank/DDBJ databases">
        <title>Altererythrobacter aquimixticola sp. nov., isolated from sediment of junction between the ocean and a freshwater spring.</title>
        <authorList>
            <person name="Yoon J.-H."/>
        </authorList>
    </citation>
    <scope>NUCLEOTIDE SEQUENCE [LARGE SCALE GENOMIC DNA]</scope>
    <source>
        <strain evidence="3 4">SSKS-13</strain>
    </source>
</reference>
<dbReference type="InterPro" id="IPR032466">
    <property type="entry name" value="Metal_Hydrolase"/>
</dbReference>
<dbReference type="RefSeq" id="WP_136693662.1">
    <property type="nucleotide sequence ID" value="NZ_SSHH01000002.1"/>
</dbReference>
<dbReference type="InterPro" id="IPR032465">
    <property type="entry name" value="ACMSD"/>
</dbReference>
<dbReference type="GO" id="GO:0016831">
    <property type="term" value="F:carboxy-lyase activity"/>
    <property type="evidence" value="ECO:0007669"/>
    <property type="project" value="InterPro"/>
</dbReference>